<dbReference type="GO" id="GO:0006265">
    <property type="term" value="P:DNA topological change"/>
    <property type="evidence" value="ECO:0007669"/>
    <property type="project" value="InterPro"/>
</dbReference>
<protein>
    <submittedName>
        <fullName evidence="2">Small</fullName>
    </submittedName>
</protein>
<dbReference type="Pfam" id="PF00269">
    <property type="entry name" value="SASP"/>
    <property type="match status" value="1"/>
</dbReference>
<proteinExistence type="predicted"/>
<evidence type="ECO:0000313" key="3">
    <source>
        <dbReference type="Proteomes" id="UP000049127"/>
    </source>
</evidence>
<dbReference type="EMBL" id="CEKZ01000003">
    <property type="protein sequence ID" value="CEQ02629.1"/>
    <property type="molecule type" value="Genomic_DNA"/>
</dbReference>
<dbReference type="Proteomes" id="UP000049127">
    <property type="component" value="Unassembled WGS sequence"/>
</dbReference>
<dbReference type="Gene3D" id="6.10.10.80">
    <property type="entry name" value="Small, acid-soluble spore protein, alpha/beta type-like"/>
    <property type="match status" value="1"/>
</dbReference>
<reference evidence="2 3" key="1">
    <citation type="submission" date="2015-01" db="EMBL/GenBank/DDBJ databases">
        <authorList>
            <person name="Aslett A.Martin."/>
            <person name="De Silva Nishadi"/>
        </authorList>
    </citation>
    <scope>NUCLEOTIDE SEQUENCE [LARGE SCALE GENOMIC DNA]</scope>
    <source>
        <strain evidence="2 3">R28058</strain>
    </source>
</reference>
<dbReference type="GO" id="GO:0003690">
    <property type="term" value="F:double-stranded DNA binding"/>
    <property type="evidence" value="ECO:0007669"/>
    <property type="project" value="InterPro"/>
</dbReference>
<dbReference type="InterPro" id="IPR038300">
    <property type="entry name" value="SASP_sf_alpha/beta"/>
</dbReference>
<evidence type="ECO:0000256" key="1">
    <source>
        <dbReference type="ARBA" id="ARBA00003863"/>
    </source>
</evidence>
<sequence>MNKPVNQNAKKALNMLKMEIANEQGYNYNQVSDKIESNAPQNTLEGISKNVLAGEQVGGAMTKSLVSKGEEILLQMYKDK</sequence>
<gene>
    <name evidence="2" type="ORF">R28058_03621</name>
</gene>
<name>A0A0C7G4X2_PARSO</name>
<evidence type="ECO:0000313" key="2">
    <source>
        <dbReference type="EMBL" id="CEQ02629.1"/>
    </source>
</evidence>
<comment type="function">
    <text evidence="1">SASP are bound to spore DNA. They are double-stranded DNA-binding proteins that cause DNA to change to an a-like conformation. They protect the DNA backbone from chemical and enzymatic cleavage and are thus involved in dormant spore's high resistance to UV light.</text>
</comment>
<dbReference type="InterPro" id="IPR001448">
    <property type="entry name" value="SASP_alpha/beta-type"/>
</dbReference>
<organism evidence="2 3">
    <name type="scientific">Paraclostridium sordellii</name>
    <name type="common">Clostridium sordellii</name>
    <dbReference type="NCBI Taxonomy" id="1505"/>
    <lineage>
        <taxon>Bacteria</taxon>
        <taxon>Bacillati</taxon>
        <taxon>Bacillota</taxon>
        <taxon>Clostridia</taxon>
        <taxon>Peptostreptococcales</taxon>
        <taxon>Peptostreptococcaceae</taxon>
        <taxon>Paraclostridium</taxon>
    </lineage>
</organism>
<dbReference type="AlphaFoldDB" id="A0A0C7G4X2"/>
<dbReference type="RefSeq" id="WP_055341303.1">
    <property type="nucleotide sequence ID" value="NZ_CDNI01000003.1"/>
</dbReference>
<accession>A0A0C7G4X2</accession>